<evidence type="ECO:0000313" key="2">
    <source>
        <dbReference type="EMBL" id="EJB28423.1"/>
    </source>
</evidence>
<evidence type="ECO:0000313" key="3">
    <source>
        <dbReference type="Proteomes" id="UP000003358"/>
    </source>
</evidence>
<sequence>MFFNLAFLFDFIIDYILVLYFSVAFLFLLFLVVLVWGFIVLFKGFCLLILFKFFYCF</sequence>
<feature type="transmembrane region" description="Helical" evidence="1">
    <location>
        <begin position="7"/>
        <end position="28"/>
    </location>
</feature>
<accession>I9YXI0</accession>
<feature type="transmembrane region" description="Helical" evidence="1">
    <location>
        <begin position="34"/>
        <end position="55"/>
    </location>
</feature>
<proteinExistence type="predicted"/>
<comment type="caution">
    <text evidence="2">The sequence shown here is derived from an EMBL/GenBank/DDBJ whole genome shotgun (WGS) entry which is preliminary data.</text>
</comment>
<protein>
    <submittedName>
        <fullName evidence="2">Putative membrane protein</fullName>
    </submittedName>
</protein>
<reference evidence="2 3" key="1">
    <citation type="journal article" date="2013" name="Pathog. Dis.">
        <title>Genome sequences of 65 Helicobacter pylori strains isolated from asymptomatic individuals and patients with gastric cancer, peptic ulcer disease, or gastritis.</title>
        <authorList>
            <person name="Blanchard T.G."/>
            <person name="Czinn S.J."/>
            <person name="Correa P."/>
            <person name="Nakazawa T."/>
            <person name="Keelan M."/>
            <person name="Morningstar L."/>
            <person name="Santana-Cruz I."/>
            <person name="Maroo A."/>
            <person name="McCracken C."/>
            <person name="Shefchek K."/>
            <person name="Daugherty S."/>
            <person name="Song Y."/>
            <person name="Fraser C.M."/>
            <person name="Fricke W.F."/>
        </authorList>
    </citation>
    <scope>NUCLEOTIDE SEQUENCE [LARGE SCALE GENOMIC DNA]</scope>
    <source>
        <strain evidence="2 3">NQ4200</strain>
    </source>
</reference>
<keyword evidence="1" id="KW-1133">Transmembrane helix</keyword>
<gene>
    <name evidence="2" type="ORF">HPNQ4200_1075</name>
</gene>
<keyword evidence="1" id="KW-0472">Membrane</keyword>
<dbReference type="EMBL" id="AKNS01000006">
    <property type="protein sequence ID" value="EJB28423.1"/>
    <property type="molecule type" value="Genomic_DNA"/>
</dbReference>
<dbReference type="Proteomes" id="UP000003358">
    <property type="component" value="Unassembled WGS sequence"/>
</dbReference>
<name>I9YXI0_HELPX</name>
<dbReference type="PATRIC" id="fig|992024.3.peg.1039"/>
<keyword evidence="1" id="KW-0812">Transmembrane</keyword>
<dbReference type="AlphaFoldDB" id="I9YXI0"/>
<organism evidence="2 3">
    <name type="scientific">Helicobacter pylori NQ4200</name>
    <dbReference type="NCBI Taxonomy" id="992024"/>
    <lineage>
        <taxon>Bacteria</taxon>
        <taxon>Pseudomonadati</taxon>
        <taxon>Campylobacterota</taxon>
        <taxon>Epsilonproteobacteria</taxon>
        <taxon>Campylobacterales</taxon>
        <taxon>Helicobacteraceae</taxon>
        <taxon>Helicobacter</taxon>
    </lineage>
</organism>
<evidence type="ECO:0000256" key="1">
    <source>
        <dbReference type="SAM" id="Phobius"/>
    </source>
</evidence>